<dbReference type="Proteomes" id="UP000568050">
    <property type="component" value="Unassembled WGS sequence"/>
</dbReference>
<name>A0A839R156_9MICO</name>
<evidence type="ECO:0000259" key="4">
    <source>
        <dbReference type="Pfam" id="PF00294"/>
    </source>
</evidence>
<feature type="compositionally biased region" description="Basic and acidic residues" evidence="3">
    <location>
        <begin position="409"/>
        <end position="418"/>
    </location>
</feature>
<keyword evidence="6" id="KW-1185">Reference proteome</keyword>
<dbReference type="EMBL" id="JACHWP010000007">
    <property type="protein sequence ID" value="MBB3023577.1"/>
    <property type="molecule type" value="Genomic_DNA"/>
</dbReference>
<sequence length="418" mass="44197">MTEPSTDPSGGAEPGDEQGPSAASFAAPAPSADGRCDTCWNWDPLASTRSADDRPLDVILSGTVFYDLVFSGLSRMPNPGEELWSEGLGSSPGGIANLATAAARLGLRTGLAAGFGDDAMADWMWDVLADQEGIDLSASKRFADFHSPITVAISTDDDRAMVTHGHHLPESLDTQILAAPSAKAALVDLAGEHHWWEQLAARGTKVWADIGFDSTGAWDVKDLDPLEHCYAFTPNSVEAMAYTRTESPSAAARALSEKVGLAIVTDGARGVYAIDGHTGEEAYCPALSVPAVDPTGAGDVFAAASVLGDLAGWPLMQRLRFASLCSAIAVQQHGGALAAPGWADLTDWWRTLAESSADGDLEAAYVAEKFAFLDGLVPRHETRAVHRAEATFRTHHQVSPSGANEDSMPTERIRVDRD</sequence>
<dbReference type="InterPro" id="IPR029056">
    <property type="entry name" value="Ribokinase-like"/>
</dbReference>
<evidence type="ECO:0000256" key="2">
    <source>
        <dbReference type="ARBA" id="ARBA00022777"/>
    </source>
</evidence>
<feature type="region of interest" description="Disordered" evidence="3">
    <location>
        <begin position="388"/>
        <end position="418"/>
    </location>
</feature>
<keyword evidence="2 5" id="KW-0418">Kinase</keyword>
<feature type="domain" description="Carbohydrate kinase PfkB" evidence="4">
    <location>
        <begin position="89"/>
        <end position="338"/>
    </location>
</feature>
<dbReference type="PANTHER" id="PTHR10584:SF166">
    <property type="entry name" value="RIBOKINASE"/>
    <property type="match status" value="1"/>
</dbReference>
<dbReference type="Pfam" id="PF00294">
    <property type="entry name" value="PfkB"/>
    <property type="match status" value="1"/>
</dbReference>
<feature type="region of interest" description="Disordered" evidence="3">
    <location>
        <begin position="1"/>
        <end position="33"/>
    </location>
</feature>
<keyword evidence="1" id="KW-0808">Transferase</keyword>
<dbReference type="SUPFAM" id="SSF53613">
    <property type="entry name" value="Ribokinase-like"/>
    <property type="match status" value="1"/>
</dbReference>
<evidence type="ECO:0000256" key="1">
    <source>
        <dbReference type="ARBA" id="ARBA00022679"/>
    </source>
</evidence>
<gene>
    <name evidence="5" type="ORF">FHX50_001874</name>
</gene>
<proteinExistence type="predicted"/>
<evidence type="ECO:0000313" key="6">
    <source>
        <dbReference type="Proteomes" id="UP000568050"/>
    </source>
</evidence>
<feature type="compositionally biased region" description="Low complexity" evidence="3">
    <location>
        <begin position="20"/>
        <end position="32"/>
    </location>
</feature>
<accession>A0A839R156</accession>
<dbReference type="InterPro" id="IPR011611">
    <property type="entry name" value="PfkB_dom"/>
</dbReference>
<reference evidence="5 6" key="1">
    <citation type="submission" date="2020-08" db="EMBL/GenBank/DDBJ databases">
        <title>Sequencing the genomes of 1000 actinobacteria strains.</title>
        <authorList>
            <person name="Klenk H.-P."/>
        </authorList>
    </citation>
    <scope>NUCLEOTIDE SEQUENCE [LARGE SCALE GENOMIC DNA]</scope>
    <source>
        <strain evidence="5 6">DSM 23040</strain>
    </source>
</reference>
<dbReference type="RefSeq" id="WP_183376871.1">
    <property type="nucleotide sequence ID" value="NZ_CBCSFZ010000020.1"/>
</dbReference>
<protein>
    <submittedName>
        <fullName evidence="5">Sugar/nucleoside kinase (Ribokinase family)</fullName>
    </submittedName>
</protein>
<evidence type="ECO:0000313" key="5">
    <source>
        <dbReference type="EMBL" id="MBB3023577.1"/>
    </source>
</evidence>
<comment type="caution">
    <text evidence="5">The sequence shown here is derived from an EMBL/GenBank/DDBJ whole genome shotgun (WGS) entry which is preliminary data.</text>
</comment>
<organism evidence="5 6">
    <name type="scientific">Helcobacillus massiliensis</name>
    <dbReference type="NCBI Taxonomy" id="521392"/>
    <lineage>
        <taxon>Bacteria</taxon>
        <taxon>Bacillati</taxon>
        <taxon>Actinomycetota</taxon>
        <taxon>Actinomycetes</taxon>
        <taxon>Micrococcales</taxon>
        <taxon>Dermabacteraceae</taxon>
        <taxon>Helcobacillus</taxon>
    </lineage>
</organism>
<dbReference type="GO" id="GO:0005829">
    <property type="term" value="C:cytosol"/>
    <property type="evidence" value="ECO:0007669"/>
    <property type="project" value="TreeGrafter"/>
</dbReference>
<dbReference type="AlphaFoldDB" id="A0A839R156"/>
<dbReference type="Gene3D" id="3.40.1190.20">
    <property type="match status" value="1"/>
</dbReference>
<evidence type="ECO:0000256" key="3">
    <source>
        <dbReference type="SAM" id="MobiDB-lite"/>
    </source>
</evidence>
<dbReference type="GO" id="GO:0016301">
    <property type="term" value="F:kinase activity"/>
    <property type="evidence" value="ECO:0007669"/>
    <property type="project" value="UniProtKB-KW"/>
</dbReference>
<dbReference type="PANTHER" id="PTHR10584">
    <property type="entry name" value="SUGAR KINASE"/>
    <property type="match status" value="1"/>
</dbReference>